<evidence type="ECO:0000256" key="3">
    <source>
        <dbReference type="ARBA" id="ARBA00022670"/>
    </source>
</evidence>
<dbReference type="GO" id="GO:0004067">
    <property type="term" value="F:asparaginase activity"/>
    <property type="evidence" value="ECO:0007669"/>
    <property type="project" value="UniProtKB-EC"/>
</dbReference>
<protein>
    <submittedName>
        <fullName evidence="13">Uncharacterized protein</fullName>
    </submittedName>
</protein>
<dbReference type="FunFam" id="3.60.20.30:FF:000001">
    <property type="entry name" value="Isoaspartyl peptidase/L-asparaginase"/>
    <property type="match status" value="1"/>
</dbReference>
<evidence type="ECO:0000256" key="1">
    <source>
        <dbReference type="ARBA" id="ARBA00000306"/>
    </source>
</evidence>
<dbReference type="InterPro" id="IPR033844">
    <property type="entry name" value="ASRGL1_meta"/>
</dbReference>
<evidence type="ECO:0000256" key="4">
    <source>
        <dbReference type="ARBA" id="ARBA00022801"/>
    </source>
</evidence>
<dbReference type="PANTHER" id="PTHR10188">
    <property type="entry name" value="L-ASPARAGINASE"/>
    <property type="match status" value="1"/>
</dbReference>
<keyword evidence="14" id="KW-1185">Reference proteome</keyword>
<name>A0A8K0K1A9_LADFU</name>
<evidence type="ECO:0000256" key="9">
    <source>
        <dbReference type="PIRSR" id="PIRSR600246-1"/>
    </source>
</evidence>
<proteinExistence type="inferred from homology"/>
<keyword evidence="5" id="KW-0068">Autocatalytic cleavage</keyword>
<dbReference type="GO" id="GO:0006508">
    <property type="term" value="P:proteolysis"/>
    <property type="evidence" value="ECO:0007669"/>
    <property type="project" value="UniProtKB-KW"/>
</dbReference>
<keyword evidence="4" id="KW-0378">Hydrolase</keyword>
<feature type="signal peptide" evidence="12">
    <location>
        <begin position="1"/>
        <end position="20"/>
    </location>
</feature>
<keyword evidence="12" id="KW-0732">Signal</keyword>
<dbReference type="InterPro" id="IPR000246">
    <property type="entry name" value="Peptidase_T2"/>
</dbReference>
<dbReference type="EMBL" id="KZ308255">
    <property type="protein sequence ID" value="KAG8225839.1"/>
    <property type="molecule type" value="Genomic_DNA"/>
</dbReference>
<sequence>MYSPILSVFFLVCSVIPCFSKNEIMQPILLVHGGAGDIPESRVKLKLNAVRNAALEGYKVLMDPKKTALDAVEAAVKFMEDDESCNAGALSTGRGSVLNLDGEVEMDAIIMEGKNLQIGSVAAVKNIRHPISLARLVMEHTKHVMLAGEGANRFAKEMNVPEVSSDWLITDYAKQTWKECIKNNKSHVTELTESIGGVGTVGAVAVDADGHVAVATSTGGTCGKLPGRVGDTPIPGSGGYCDDKIGAVSTTGHGESIMRHCVSFDILQKMGMGESAQDATRNVLNNMANQTNMTAGAITLSKNGDIGIYFNSRRMAWGYQVGDTLHYGINKNDDIIETVP</sequence>
<comment type="similarity">
    <text evidence="2">Belongs to the Ntn-hydrolase family.</text>
</comment>
<comment type="function">
    <text evidence="7">Has both L-asparaginase and beta-aspartyl peptidase activity. Does not have aspartylglucosaminidase activity and is inactive toward GlcNAc-L-Asn. Likewise, has no activity toward glutamine.</text>
</comment>
<keyword evidence="3" id="KW-0645">Protease</keyword>
<comment type="caution">
    <text evidence="13">The sequence shown here is derived from an EMBL/GenBank/DDBJ whole genome shotgun (WGS) entry which is preliminary data.</text>
</comment>
<evidence type="ECO:0000256" key="8">
    <source>
        <dbReference type="ARBA" id="ARBA00061780"/>
    </source>
</evidence>
<evidence type="ECO:0000256" key="12">
    <source>
        <dbReference type="SAM" id="SignalP"/>
    </source>
</evidence>
<organism evidence="13 14">
    <name type="scientific">Ladona fulva</name>
    <name type="common">Scarce chaser dragonfly</name>
    <name type="synonym">Libellula fulva</name>
    <dbReference type="NCBI Taxonomy" id="123851"/>
    <lineage>
        <taxon>Eukaryota</taxon>
        <taxon>Metazoa</taxon>
        <taxon>Ecdysozoa</taxon>
        <taxon>Arthropoda</taxon>
        <taxon>Hexapoda</taxon>
        <taxon>Insecta</taxon>
        <taxon>Pterygota</taxon>
        <taxon>Palaeoptera</taxon>
        <taxon>Odonata</taxon>
        <taxon>Epiprocta</taxon>
        <taxon>Anisoptera</taxon>
        <taxon>Libelluloidea</taxon>
        <taxon>Libellulidae</taxon>
        <taxon>Ladona</taxon>
    </lineage>
</organism>
<dbReference type="GO" id="GO:0008798">
    <property type="term" value="F:beta-aspartyl-peptidase activity"/>
    <property type="evidence" value="ECO:0007669"/>
    <property type="project" value="UniProtKB-EC"/>
</dbReference>
<dbReference type="AlphaFoldDB" id="A0A8K0K1A9"/>
<evidence type="ECO:0000313" key="14">
    <source>
        <dbReference type="Proteomes" id="UP000792457"/>
    </source>
</evidence>
<dbReference type="Gene3D" id="3.60.20.30">
    <property type="entry name" value="(Glycosyl)asparaginase"/>
    <property type="match status" value="1"/>
</dbReference>
<comment type="catalytic activity">
    <reaction evidence="6">
        <text>L-asparagine + H2O = L-aspartate + NH4(+)</text>
        <dbReference type="Rhea" id="RHEA:21016"/>
        <dbReference type="ChEBI" id="CHEBI:15377"/>
        <dbReference type="ChEBI" id="CHEBI:28938"/>
        <dbReference type="ChEBI" id="CHEBI:29991"/>
        <dbReference type="ChEBI" id="CHEBI:58048"/>
        <dbReference type="EC" id="3.5.1.1"/>
    </reaction>
</comment>
<reference evidence="13" key="1">
    <citation type="submission" date="2013-04" db="EMBL/GenBank/DDBJ databases">
        <authorList>
            <person name="Qu J."/>
            <person name="Murali S.C."/>
            <person name="Bandaranaike D."/>
            <person name="Bellair M."/>
            <person name="Blankenburg K."/>
            <person name="Chao H."/>
            <person name="Dinh H."/>
            <person name="Doddapaneni H."/>
            <person name="Downs B."/>
            <person name="Dugan-Rocha S."/>
            <person name="Elkadiri S."/>
            <person name="Gnanaolivu R.D."/>
            <person name="Hernandez B."/>
            <person name="Javaid M."/>
            <person name="Jayaseelan J.C."/>
            <person name="Lee S."/>
            <person name="Li M."/>
            <person name="Ming W."/>
            <person name="Munidasa M."/>
            <person name="Muniz J."/>
            <person name="Nguyen L."/>
            <person name="Ongeri F."/>
            <person name="Osuji N."/>
            <person name="Pu L.-L."/>
            <person name="Puazo M."/>
            <person name="Qu C."/>
            <person name="Quiroz J."/>
            <person name="Raj R."/>
            <person name="Weissenberger G."/>
            <person name="Xin Y."/>
            <person name="Zou X."/>
            <person name="Han Y."/>
            <person name="Richards S."/>
            <person name="Worley K."/>
            <person name="Muzny D."/>
            <person name="Gibbs R."/>
        </authorList>
    </citation>
    <scope>NUCLEOTIDE SEQUENCE</scope>
    <source>
        <strain evidence="13">Sampled in the wild</strain>
    </source>
</reference>
<dbReference type="OrthoDB" id="2262349at2759"/>
<evidence type="ECO:0000256" key="5">
    <source>
        <dbReference type="ARBA" id="ARBA00022813"/>
    </source>
</evidence>
<evidence type="ECO:0000256" key="6">
    <source>
        <dbReference type="ARBA" id="ARBA00049366"/>
    </source>
</evidence>
<dbReference type="SUPFAM" id="SSF56235">
    <property type="entry name" value="N-terminal nucleophile aminohydrolases (Ntn hydrolases)"/>
    <property type="match status" value="1"/>
</dbReference>
<dbReference type="GO" id="GO:0005737">
    <property type="term" value="C:cytoplasm"/>
    <property type="evidence" value="ECO:0007669"/>
    <property type="project" value="TreeGrafter"/>
</dbReference>
<dbReference type="CDD" id="cd04702">
    <property type="entry name" value="ASRGL1_like"/>
    <property type="match status" value="1"/>
</dbReference>
<evidence type="ECO:0000256" key="11">
    <source>
        <dbReference type="PIRSR" id="PIRSR600246-3"/>
    </source>
</evidence>
<comment type="subunit">
    <text evidence="8">Heterodimer of an alpha and beta chain produced by autocleavage.</text>
</comment>
<reference evidence="13" key="2">
    <citation type="submission" date="2017-10" db="EMBL/GenBank/DDBJ databases">
        <title>Ladona fulva Genome sequencing and assembly.</title>
        <authorList>
            <person name="Murali S."/>
            <person name="Richards S."/>
            <person name="Bandaranaike D."/>
            <person name="Bellair M."/>
            <person name="Blankenburg K."/>
            <person name="Chao H."/>
            <person name="Dinh H."/>
            <person name="Doddapaneni H."/>
            <person name="Dugan-Rocha S."/>
            <person name="Elkadiri S."/>
            <person name="Gnanaolivu R."/>
            <person name="Hernandez B."/>
            <person name="Skinner E."/>
            <person name="Javaid M."/>
            <person name="Lee S."/>
            <person name="Li M."/>
            <person name="Ming W."/>
            <person name="Munidasa M."/>
            <person name="Muniz J."/>
            <person name="Nguyen L."/>
            <person name="Hughes D."/>
            <person name="Osuji N."/>
            <person name="Pu L.-L."/>
            <person name="Puazo M."/>
            <person name="Qu C."/>
            <person name="Quiroz J."/>
            <person name="Raj R."/>
            <person name="Weissenberger G."/>
            <person name="Xin Y."/>
            <person name="Zou X."/>
            <person name="Han Y."/>
            <person name="Worley K."/>
            <person name="Muzny D."/>
            <person name="Gibbs R."/>
        </authorList>
    </citation>
    <scope>NUCLEOTIDE SEQUENCE</scope>
    <source>
        <strain evidence="13">Sampled in the wild</strain>
    </source>
</reference>
<accession>A0A8K0K1A9</accession>
<feature type="active site" description="Nucleophile" evidence="9">
    <location>
        <position position="200"/>
    </location>
</feature>
<evidence type="ECO:0000256" key="7">
    <source>
        <dbReference type="ARBA" id="ARBA00054922"/>
    </source>
</evidence>
<gene>
    <name evidence="13" type="ORF">J437_LFUL004768</name>
</gene>
<feature type="chain" id="PRO_5035450246" evidence="12">
    <location>
        <begin position="21"/>
        <end position="340"/>
    </location>
</feature>
<evidence type="ECO:0000256" key="2">
    <source>
        <dbReference type="ARBA" id="ARBA00010872"/>
    </source>
</evidence>
<dbReference type="InterPro" id="IPR029055">
    <property type="entry name" value="Ntn_hydrolases_N"/>
</dbReference>
<feature type="binding site" evidence="10">
    <location>
        <begin position="251"/>
        <end position="254"/>
    </location>
    <ligand>
        <name>substrate</name>
    </ligand>
</feature>
<dbReference type="Proteomes" id="UP000792457">
    <property type="component" value="Unassembled WGS sequence"/>
</dbReference>
<evidence type="ECO:0000313" key="13">
    <source>
        <dbReference type="EMBL" id="KAG8225839.1"/>
    </source>
</evidence>
<dbReference type="Pfam" id="PF01112">
    <property type="entry name" value="Asparaginase_2"/>
    <property type="match status" value="1"/>
</dbReference>
<evidence type="ECO:0000256" key="10">
    <source>
        <dbReference type="PIRSR" id="PIRSR600246-2"/>
    </source>
</evidence>
<feature type="site" description="Cleavage; by autolysis" evidence="11">
    <location>
        <begin position="199"/>
        <end position="200"/>
    </location>
</feature>
<feature type="binding site" evidence="10">
    <location>
        <begin position="228"/>
        <end position="231"/>
    </location>
    <ligand>
        <name>substrate</name>
    </ligand>
</feature>
<dbReference type="GO" id="GO:0033345">
    <property type="term" value="P:L-asparagine catabolic process via L-aspartate"/>
    <property type="evidence" value="ECO:0007669"/>
    <property type="project" value="TreeGrafter"/>
</dbReference>
<comment type="catalytic activity">
    <reaction evidence="1">
        <text>Cleavage of a beta-linked Asp residue from the N-terminus of a polypeptide.</text>
        <dbReference type="EC" id="3.4.19.5"/>
    </reaction>
</comment>
<dbReference type="PANTHER" id="PTHR10188:SF41">
    <property type="entry name" value="ISOASPARTYL PEPTIDASE_L-ASPARAGINASE"/>
    <property type="match status" value="1"/>
</dbReference>